<gene>
    <name evidence="2" type="primary">parA</name>
</gene>
<organism evidence="2">
    <name type="scientific">Enterococcus faecalis</name>
    <name type="common">Streptococcus faecalis</name>
    <dbReference type="NCBI Taxonomy" id="1351"/>
    <lineage>
        <taxon>Bacteria</taxon>
        <taxon>Bacillati</taxon>
        <taxon>Bacillota</taxon>
        <taxon>Bacilli</taxon>
        <taxon>Lactobacillales</taxon>
        <taxon>Enterococcaceae</taxon>
        <taxon>Enterococcus</taxon>
    </lineage>
</organism>
<geneLocation type="plasmid" evidence="2">
    <name>p4</name>
</geneLocation>
<keyword evidence="2" id="KW-0614">Plasmid</keyword>
<dbReference type="Gene3D" id="3.40.50.300">
    <property type="entry name" value="P-loop containing nucleotide triphosphate hydrolases"/>
    <property type="match status" value="1"/>
</dbReference>
<dbReference type="Pfam" id="PF13614">
    <property type="entry name" value="AAA_31"/>
    <property type="match status" value="1"/>
</dbReference>
<dbReference type="InterPro" id="IPR027417">
    <property type="entry name" value="P-loop_NTPase"/>
</dbReference>
<sequence length="201" mass="23565">MTLPTENFDNTIDRTFYLKNLIEEIKDDYDYIFIDIPPSTDLKVDNAMVACDYLVVVQETQQFSFEGSQRLIFDYIQTLVDDFGSDVPIQIAGILPALLQQKRPMHQKLVEETIDTFGRDNVFNTIIQNHARLEWYPRIGFQFQDYHDKKMIALFADIFCELEERITLYKSNGDIQDYFYTPRYILDGKLTSLGKEISLNV</sequence>
<name>A0A5P9W8X1_ENTFL</name>
<dbReference type="EMBL" id="MH830362">
    <property type="protein sequence ID" value="QFX76022.1"/>
    <property type="molecule type" value="Genomic_DNA"/>
</dbReference>
<reference evidence="2" key="1">
    <citation type="submission" date="2018-09" db="EMBL/GenBank/DDBJ databases">
        <title>Analysis of transferable multi-drug resistant plasmids carrying cfr in one Enterococcus isolates from swin.</title>
        <authorList>
            <person name="Chen L."/>
        </authorList>
    </citation>
    <scope>NUCLEOTIDE SEQUENCE</scope>
    <source>
        <plasmid evidence="2">p4</plasmid>
    </source>
</reference>
<dbReference type="SUPFAM" id="SSF52540">
    <property type="entry name" value="P-loop containing nucleoside triphosphate hydrolases"/>
    <property type="match status" value="1"/>
</dbReference>
<dbReference type="PANTHER" id="PTHR13696:SF99">
    <property type="entry name" value="COBYRINIC ACID AC-DIAMIDE SYNTHASE"/>
    <property type="match status" value="1"/>
</dbReference>
<proteinExistence type="predicted"/>
<dbReference type="InterPro" id="IPR025669">
    <property type="entry name" value="AAA_dom"/>
</dbReference>
<dbReference type="PANTHER" id="PTHR13696">
    <property type="entry name" value="P-LOOP CONTAINING NUCLEOSIDE TRIPHOSPHATE HYDROLASE"/>
    <property type="match status" value="1"/>
</dbReference>
<dbReference type="CDD" id="cd02042">
    <property type="entry name" value="ParAB_family"/>
    <property type="match status" value="1"/>
</dbReference>
<dbReference type="InterPro" id="IPR050678">
    <property type="entry name" value="DNA_Partitioning_ATPase"/>
</dbReference>
<feature type="domain" description="AAA" evidence="1">
    <location>
        <begin position="7"/>
        <end position="80"/>
    </location>
</feature>
<evidence type="ECO:0000313" key="2">
    <source>
        <dbReference type="EMBL" id="QFX76022.1"/>
    </source>
</evidence>
<dbReference type="AlphaFoldDB" id="A0A5P9W8X1"/>
<accession>A0A5P9W8X1</accession>
<protein>
    <submittedName>
        <fullName evidence="2">Chromosome partitioning protein ParA</fullName>
    </submittedName>
</protein>
<evidence type="ECO:0000259" key="1">
    <source>
        <dbReference type="Pfam" id="PF13614"/>
    </source>
</evidence>